<protein>
    <submittedName>
        <fullName evidence="1">Uncharacterized protein</fullName>
    </submittedName>
</protein>
<proteinExistence type="predicted"/>
<organism evidence="1 2">
    <name type="scientific">Diatrype stigma</name>
    <dbReference type="NCBI Taxonomy" id="117547"/>
    <lineage>
        <taxon>Eukaryota</taxon>
        <taxon>Fungi</taxon>
        <taxon>Dikarya</taxon>
        <taxon>Ascomycota</taxon>
        <taxon>Pezizomycotina</taxon>
        <taxon>Sordariomycetes</taxon>
        <taxon>Xylariomycetidae</taxon>
        <taxon>Xylariales</taxon>
        <taxon>Diatrypaceae</taxon>
        <taxon>Diatrype</taxon>
    </lineage>
</organism>
<name>A0AAN9YM45_9PEZI</name>
<dbReference type="Proteomes" id="UP001320420">
    <property type="component" value="Unassembled WGS sequence"/>
</dbReference>
<dbReference type="AlphaFoldDB" id="A0AAN9YM45"/>
<dbReference type="PANTHER" id="PTHR38166:SF1">
    <property type="entry name" value="C2H2-TYPE DOMAIN-CONTAINING PROTEIN"/>
    <property type="match status" value="1"/>
</dbReference>
<reference evidence="1 2" key="1">
    <citation type="submission" date="2024-02" db="EMBL/GenBank/DDBJ databases">
        <title>De novo assembly and annotation of 12 fungi associated with fruit tree decline syndrome in Ontario, Canada.</title>
        <authorList>
            <person name="Sulman M."/>
            <person name="Ellouze W."/>
            <person name="Ilyukhin E."/>
        </authorList>
    </citation>
    <scope>NUCLEOTIDE SEQUENCE [LARGE SCALE GENOMIC DNA]</scope>
    <source>
        <strain evidence="1 2">M11/M66-122</strain>
    </source>
</reference>
<keyword evidence="2" id="KW-1185">Reference proteome</keyword>
<gene>
    <name evidence="1" type="ORF">SLS62_008955</name>
</gene>
<evidence type="ECO:0000313" key="1">
    <source>
        <dbReference type="EMBL" id="KAK7747709.1"/>
    </source>
</evidence>
<comment type="caution">
    <text evidence="1">The sequence shown here is derived from an EMBL/GenBank/DDBJ whole genome shotgun (WGS) entry which is preliminary data.</text>
</comment>
<sequence>MLGPRVEDRVSEHLYRNHSLPISFPRCHEPFSTELDRDSLVRSSERCEIGEPTDSAQGFNATQRDLLKSRRRGYKQMSEPQKWREVYFILFPDTRPNDVPSPYYEFKTTTDPGHPVDPLSEYEQFLQREHPDRVRQQLEIRIESALHPVEEVLRSQIVDIVRDTQLELFQSYMYSFAQNAGNPGQRVRPEGQEQLEQHPGTVRDQMIAEASNHQPLDPWPFDLEHEPQLYRPEPYFEGDFTGFDGLLFDFSQFQEQQTHIDSAYGSMPPDFTGDGKTPVQ</sequence>
<dbReference type="PANTHER" id="PTHR38166">
    <property type="entry name" value="C2H2-TYPE DOMAIN-CONTAINING PROTEIN-RELATED"/>
    <property type="match status" value="1"/>
</dbReference>
<accession>A0AAN9YM45</accession>
<evidence type="ECO:0000313" key="2">
    <source>
        <dbReference type="Proteomes" id="UP001320420"/>
    </source>
</evidence>
<dbReference type="EMBL" id="JAKJXP020000088">
    <property type="protein sequence ID" value="KAK7747709.1"/>
    <property type="molecule type" value="Genomic_DNA"/>
</dbReference>